<dbReference type="Proteomes" id="UP001589619">
    <property type="component" value="Unassembled WGS sequence"/>
</dbReference>
<organism evidence="1 2">
    <name type="scientific">Paenibacillus hodogayensis</name>
    <dbReference type="NCBI Taxonomy" id="279208"/>
    <lineage>
        <taxon>Bacteria</taxon>
        <taxon>Bacillati</taxon>
        <taxon>Bacillota</taxon>
        <taxon>Bacilli</taxon>
        <taxon>Bacillales</taxon>
        <taxon>Paenibacillaceae</taxon>
        <taxon>Paenibacillus</taxon>
    </lineage>
</organism>
<protein>
    <recommendedName>
        <fullName evidence="3">NodB homology domain-containing protein</fullName>
    </recommendedName>
</protein>
<name>A0ABV5W4J2_9BACL</name>
<evidence type="ECO:0008006" key="3">
    <source>
        <dbReference type="Google" id="ProtNLM"/>
    </source>
</evidence>
<comment type="caution">
    <text evidence="1">The sequence shown here is derived from an EMBL/GenBank/DDBJ whole genome shotgun (WGS) entry which is preliminary data.</text>
</comment>
<sequence>MTSLAKIAVLYDREAVSTLHRFGLNAFGHYAGEVLAHAGMSYAAYEDIAEATASDCDVLLVAAAAEDRQTVDYLTAYMERGGLVFNCAGLNALGVKLGYGKAAELSAGYAGDAGAAGSDVPLRFLRAVPWQPVRDDRTLPIAEKGVITRFSPDGAQAGAALQSFPVGAGKLYRWSVDIWDTIVRMQQGKGPVLEDGEPAPDGTGAVNDDILKADDQAAMDWDLDRRTTETGMLYFAHPYADLWREAFLGSLLEAIVATGKTLPFVGPYPDGITHVFMMSHDSDINRDEHALQTLELMKELDMRTTWCMLEPGYGKPIYDLVKAAGHELAFHYNGLQAQQGVWSEEAFARQLQWLKEAAGLTEVTSNKNHYTRFEGWGELFEWCERHGIAADQTRGPSKKGNVGFLFGTCHPYFPIAWANDGNRMYDVLETSFLTQDLELPTLSDNSVIRPFLEQVKRVGGVAHFLYHQVHIHTREAVRDSIRLLVGEARQLGFEFWTGKKVNDWERYRRTLSATISQDGTLRLEGPSSSHDIVVYIPAVPDATGDCGDGTVELHGIPCHKKVMRI</sequence>
<dbReference type="EMBL" id="JBHMAG010000018">
    <property type="protein sequence ID" value="MFB9755228.1"/>
    <property type="molecule type" value="Genomic_DNA"/>
</dbReference>
<dbReference type="SUPFAM" id="SSF88713">
    <property type="entry name" value="Glycoside hydrolase/deacetylase"/>
    <property type="match status" value="1"/>
</dbReference>
<proteinExistence type="predicted"/>
<dbReference type="RefSeq" id="WP_344907851.1">
    <property type="nucleotide sequence ID" value="NZ_BAAAYO010000006.1"/>
</dbReference>
<evidence type="ECO:0000313" key="1">
    <source>
        <dbReference type="EMBL" id="MFB9755228.1"/>
    </source>
</evidence>
<evidence type="ECO:0000313" key="2">
    <source>
        <dbReference type="Proteomes" id="UP001589619"/>
    </source>
</evidence>
<dbReference type="InterPro" id="IPR011330">
    <property type="entry name" value="Glyco_hydro/deAcase_b/a-brl"/>
</dbReference>
<keyword evidence="2" id="KW-1185">Reference proteome</keyword>
<reference evidence="1 2" key="1">
    <citation type="submission" date="2024-09" db="EMBL/GenBank/DDBJ databases">
        <authorList>
            <person name="Sun Q."/>
            <person name="Mori K."/>
        </authorList>
    </citation>
    <scope>NUCLEOTIDE SEQUENCE [LARGE SCALE GENOMIC DNA]</scope>
    <source>
        <strain evidence="1 2">JCM 12520</strain>
    </source>
</reference>
<accession>A0ABV5W4J2</accession>
<gene>
    <name evidence="1" type="ORF">ACFFNY_26950</name>
</gene>